<proteinExistence type="predicted"/>
<dbReference type="InterPro" id="IPR036412">
    <property type="entry name" value="HAD-like_sf"/>
</dbReference>
<reference evidence="1 2" key="1">
    <citation type="journal article" date="2016" name="Nat. Commun.">
        <title>Thousands of microbial genomes shed light on interconnected biogeochemical processes in an aquifer system.</title>
        <authorList>
            <person name="Anantharaman K."/>
            <person name="Brown C.T."/>
            <person name="Hug L.A."/>
            <person name="Sharon I."/>
            <person name="Castelle C.J."/>
            <person name="Probst A.J."/>
            <person name="Thomas B.C."/>
            <person name="Singh A."/>
            <person name="Wilkins M.J."/>
            <person name="Karaoz U."/>
            <person name="Brodie E.L."/>
            <person name="Williams K.H."/>
            <person name="Hubbard S.S."/>
            <person name="Banfield J.F."/>
        </authorList>
    </citation>
    <scope>NUCLEOTIDE SEQUENCE [LARGE SCALE GENOMIC DNA]</scope>
</reference>
<gene>
    <name evidence="1" type="ORF">A2209_00340</name>
</gene>
<dbReference type="Proteomes" id="UP000178450">
    <property type="component" value="Unassembled WGS sequence"/>
</dbReference>
<protein>
    <recommendedName>
        <fullName evidence="3">FCP1 homology domain-containing protein</fullName>
    </recommendedName>
</protein>
<evidence type="ECO:0000313" key="1">
    <source>
        <dbReference type="EMBL" id="OGK64765.1"/>
    </source>
</evidence>
<comment type="caution">
    <text evidence="1">The sequence shown here is derived from an EMBL/GenBank/DDBJ whole genome shotgun (WGS) entry which is preliminary data.</text>
</comment>
<organism evidence="1 2">
    <name type="scientific">Candidatus Roizmanbacteria bacterium RIFOXYA1_FULL_41_12</name>
    <dbReference type="NCBI Taxonomy" id="1802082"/>
    <lineage>
        <taxon>Bacteria</taxon>
        <taxon>Candidatus Roizmaniibacteriota</taxon>
    </lineage>
</organism>
<dbReference type="NCBIfam" id="TIGR01509">
    <property type="entry name" value="HAD-SF-IA-v3"/>
    <property type="match status" value="1"/>
</dbReference>
<dbReference type="SUPFAM" id="SSF56784">
    <property type="entry name" value="HAD-like"/>
    <property type="match status" value="1"/>
</dbReference>
<evidence type="ECO:0000313" key="2">
    <source>
        <dbReference type="Proteomes" id="UP000178450"/>
    </source>
</evidence>
<dbReference type="PANTHER" id="PTHR43611">
    <property type="entry name" value="ALPHA-D-GLUCOSE 1-PHOSPHATE PHOSPHATASE"/>
    <property type="match status" value="1"/>
</dbReference>
<dbReference type="Pfam" id="PF00702">
    <property type="entry name" value="Hydrolase"/>
    <property type="match status" value="1"/>
</dbReference>
<sequence length="155" mass="17882">MITTIVSDFSYVLLFPKEESYQGTLNGLYRTLTGNFNFFDYYRLNNKLLEYYKSLKSQKLSINIFTSGSLQNNLQIKKILEPIFDHIWSAQELGLEKSDIESYRIITKKLGEKPEEIVFVDDQLVNVEAAREAGMQIVYYTNSAVAIKKLSSLVK</sequence>
<dbReference type="InterPro" id="IPR006439">
    <property type="entry name" value="HAD-SF_hydro_IA"/>
</dbReference>
<dbReference type="EMBL" id="MGBG01000015">
    <property type="protein sequence ID" value="OGK64765.1"/>
    <property type="molecule type" value="Genomic_DNA"/>
</dbReference>
<dbReference type="PRINTS" id="PR00413">
    <property type="entry name" value="HADHALOGNASE"/>
</dbReference>
<accession>A0A1F7KA99</accession>
<dbReference type="Gene3D" id="3.40.50.1000">
    <property type="entry name" value="HAD superfamily/HAD-like"/>
    <property type="match status" value="1"/>
</dbReference>
<dbReference type="PANTHER" id="PTHR43611:SF3">
    <property type="entry name" value="FLAVIN MONONUCLEOTIDE HYDROLASE 1, CHLOROPLATIC"/>
    <property type="match status" value="1"/>
</dbReference>
<evidence type="ECO:0008006" key="3">
    <source>
        <dbReference type="Google" id="ProtNLM"/>
    </source>
</evidence>
<dbReference type="InterPro" id="IPR023214">
    <property type="entry name" value="HAD_sf"/>
</dbReference>
<dbReference type="NCBIfam" id="TIGR01549">
    <property type="entry name" value="HAD-SF-IA-v1"/>
    <property type="match status" value="1"/>
</dbReference>
<dbReference type="AlphaFoldDB" id="A0A1F7KA99"/>
<name>A0A1F7KA99_9BACT</name>